<dbReference type="RefSeq" id="WP_377381965.1">
    <property type="nucleotide sequence ID" value="NZ_JBHSSW010000066.1"/>
</dbReference>
<dbReference type="Gene3D" id="2.60.40.10">
    <property type="entry name" value="Immunoglobulins"/>
    <property type="match status" value="1"/>
</dbReference>
<dbReference type="PIRSF" id="PIRSF006281">
    <property type="entry name" value="MdoG"/>
    <property type="match status" value="1"/>
</dbReference>
<dbReference type="InterPro" id="IPR013783">
    <property type="entry name" value="Ig-like_fold"/>
</dbReference>
<evidence type="ECO:0000256" key="3">
    <source>
        <dbReference type="ARBA" id="ARBA00009284"/>
    </source>
</evidence>
<proteinExistence type="inferred from homology"/>
<dbReference type="InterPro" id="IPR007444">
    <property type="entry name" value="Glucan_biosyn_MdoG_C"/>
</dbReference>
<evidence type="ECO:0000256" key="1">
    <source>
        <dbReference type="ARBA" id="ARBA00004418"/>
    </source>
</evidence>
<comment type="caution">
    <text evidence="9">The sequence shown here is derived from an EMBL/GenBank/DDBJ whole genome shotgun (WGS) entry which is preliminary data.</text>
</comment>
<evidence type="ECO:0000256" key="6">
    <source>
        <dbReference type="SAM" id="MobiDB-lite"/>
    </source>
</evidence>
<comment type="subcellular location">
    <subcellularLocation>
        <location evidence="1">Periplasm</location>
    </subcellularLocation>
</comment>
<evidence type="ECO:0000256" key="7">
    <source>
        <dbReference type="SAM" id="SignalP"/>
    </source>
</evidence>
<evidence type="ECO:0000259" key="8">
    <source>
        <dbReference type="Pfam" id="PF04349"/>
    </source>
</evidence>
<feature type="signal peptide" evidence="7">
    <location>
        <begin position="1"/>
        <end position="30"/>
    </location>
</feature>
<dbReference type="InterPro" id="IPR011013">
    <property type="entry name" value="Gal_mutarotase_sf_dom"/>
</dbReference>
<feature type="compositionally biased region" description="Polar residues" evidence="6">
    <location>
        <begin position="58"/>
        <end position="79"/>
    </location>
</feature>
<evidence type="ECO:0000256" key="4">
    <source>
        <dbReference type="ARBA" id="ARBA00015376"/>
    </source>
</evidence>
<dbReference type="Pfam" id="PF04349">
    <property type="entry name" value="MdoG"/>
    <property type="match status" value="1"/>
</dbReference>
<keyword evidence="7" id="KW-0732">Signal</keyword>
<feature type="domain" description="Glucan biosynthesis periplasmic MdoG C-terminal" evidence="8">
    <location>
        <begin position="102"/>
        <end position="568"/>
    </location>
</feature>
<keyword evidence="5" id="KW-0574">Periplasm</keyword>
<dbReference type="EMBL" id="JBHSSW010000066">
    <property type="protein sequence ID" value="MFC6200076.1"/>
    <property type="molecule type" value="Genomic_DNA"/>
</dbReference>
<evidence type="ECO:0000256" key="5">
    <source>
        <dbReference type="ARBA" id="ARBA00022764"/>
    </source>
</evidence>
<feature type="region of interest" description="Disordered" evidence="6">
    <location>
        <begin position="57"/>
        <end position="88"/>
    </location>
</feature>
<evidence type="ECO:0000313" key="10">
    <source>
        <dbReference type="Proteomes" id="UP001596303"/>
    </source>
</evidence>
<sequence>MDLKSENRFLAMFRFGRTSIVALAAAGALAACSGQETATPNTSLRSADPATMLEPQEFASQSDSDESANNQRFQLSPATRPTPASYETRETKFRNTEPVAVFDLVKSLAKSRSERAYEPPKDGPQFLKDIDYDEYRQIMQRDEYALFANNALPFRVGLDSRGYLFNQPITVNVVDETNVDRVEFNPDEFRFGTSDLTDDQKAQLGLAGFRLLSPLNQAGKFDEVLSVKGASFFRALGAGNRYGVSARGLSIRTAAPEGEEFPAFREFWIQEPKVFDGSFVFHALLDSPSLTGAYQFRVTPGTNTIIDVEAEIFARSTVNRIGISPVTSMFQFAPHDRDSDADDFRTRVHDSEGLSARLANGEWVWRPLSNPRKLQVSSFASRAPQGFGLMQRNRNFEEFQDIEARYEDRPSVWVTPGEGWDNGDLMLIEIPTPNEYHDNIIALWQLEDALQPGDSYRFSYRLNWSQNPPFNSPMAPVISTRSGLSESTGRRLFVIDFAVNHPAGLDDVEPVVSASSGRIYNVTLTPDLKNNRARLSFELEPESTQTAELRAQLTRISDPVSETWLYRWTAG</sequence>
<comment type="pathway">
    <text evidence="2">Glycan metabolism; osmoregulated periplasmic glucan (OPG) biosynthesis.</text>
</comment>
<organism evidence="9 10">
    <name type="scientific">Ponticaulis profundi</name>
    <dbReference type="NCBI Taxonomy" id="2665222"/>
    <lineage>
        <taxon>Bacteria</taxon>
        <taxon>Pseudomonadati</taxon>
        <taxon>Pseudomonadota</taxon>
        <taxon>Alphaproteobacteria</taxon>
        <taxon>Hyphomonadales</taxon>
        <taxon>Hyphomonadaceae</taxon>
        <taxon>Ponticaulis</taxon>
    </lineage>
</organism>
<gene>
    <name evidence="9" type="ORF">ACFQDM_18535</name>
</gene>
<name>A0ABW1SFS5_9PROT</name>
<dbReference type="InterPro" id="IPR014718">
    <property type="entry name" value="GH-type_carb-bd"/>
</dbReference>
<dbReference type="PANTHER" id="PTHR30504">
    <property type="entry name" value="GLUCANS BIOSYNTHESIS PROTEIN"/>
    <property type="match status" value="1"/>
</dbReference>
<dbReference type="SUPFAM" id="SSF81296">
    <property type="entry name" value="E set domains"/>
    <property type="match status" value="1"/>
</dbReference>
<evidence type="ECO:0000256" key="2">
    <source>
        <dbReference type="ARBA" id="ARBA00005001"/>
    </source>
</evidence>
<dbReference type="InterPro" id="IPR014438">
    <property type="entry name" value="Glucan_biosyn_MdoG/MdoD"/>
</dbReference>
<dbReference type="Proteomes" id="UP001596303">
    <property type="component" value="Unassembled WGS sequence"/>
</dbReference>
<accession>A0ABW1SFS5</accession>
<keyword evidence="10" id="KW-1185">Reference proteome</keyword>
<dbReference type="SUPFAM" id="SSF74650">
    <property type="entry name" value="Galactose mutarotase-like"/>
    <property type="match status" value="1"/>
</dbReference>
<dbReference type="Gene3D" id="2.70.98.10">
    <property type="match status" value="1"/>
</dbReference>
<dbReference type="InterPro" id="IPR014756">
    <property type="entry name" value="Ig_E-set"/>
</dbReference>
<comment type="similarity">
    <text evidence="3">Belongs to the OpgD/OpgG family.</text>
</comment>
<reference evidence="10" key="1">
    <citation type="journal article" date="2019" name="Int. J. Syst. Evol. Microbiol.">
        <title>The Global Catalogue of Microorganisms (GCM) 10K type strain sequencing project: providing services to taxonomists for standard genome sequencing and annotation.</title>
        <authorList>
            <consortium name="The Broad Institute Genomics Platform"/>
            <consortium name="The Broad Institute Genome Sequencing Center for Infectious Disease"/>
            <person name="Wu L."/>
            <person name="Ma J."/>
        </authorList>
    </citation>
    <scope>NUCLEOTIDE SEQUENCE [LARGE SCALE GENOMIC DNA]</scope>
    <source>
        <strain evidence="10">CGMCC-1.15741</strain>
    </source>
</reference>
<dbReference type="PROSITE" id="PS51257">
    <property type="entry name" value="PROKAR_LIPOPROTEIN"/>
    <property type="match status" value="1"/>
</dbReference>
<evidence type="ECO:0000313" key="9">
    <source>
        <dbReference type="EMBL" id="MFC6200076.1"/>
    </source>
</evidence>
<protein>
    <recommendedName>
        <fullName evidence="4">Glucans biosynthesis protein G</fullName>
    </recommendedName>
</protein>
<dbReference type="PANTHER" id="PTHR30504:SF4">
    <property type="entry name" value="GLUCANS BIOSYNTHESIS PROTEIN G"/>
    <property type="match status" value="1"/>
</dbReference>
<feature type="chain" id="PRO_5045418050" description="Glucans biosynthesis protein G" evidence="7">
    <location>
        <begin position="31"/>
        <end position="571"/>
    </location>
</feature>